<dbReference type="SUPFAM" id="SSF51735">
    <property type="entry name" value="NAD(P)-binding Rossmann-fold domains"/>
    <property type="match status" value="1"/>
</dbReference>
<dbReference type="InterPro" id="IPR020904">
    <property type="entry name" value="Sc_DH/Rdtase_CS"/>
</dbReference>
<evidence type="ECO:0000256" key="2">
    <source>
        <dbReference type="ARBA" id="ARBA00023002"/>
    </source>
</evidence>
<dbReference type="PANTHER" id="PTHR42760:SF133">
    <property type="entry name" value="3-OXOACYL-[ACYL-CARRIER-PROTEIN] REDUCTASE"/>
    <property type="match status" value="1"/>
</dbReference>
<evidence type="ECO:0000256" key="1">
    <source>
        <dbReference type="ARBA" id="ARBA00006484"/>
    </source>
</evidence>
<dbReference type="PRINTS" id="PR00081">
    <property type="entry name" value="GDHRDH"/>
</dbReference>
<protein>
    <submittedName>
        <fullName evidence="3">SDR family oxidoreductase</fullName>
    </submittedName>
</protein>
<sequence>MTGAAQGIGARYAAALAAAGAAVACCDVLDAEPVAARIRDAGGRAIALRVDVTSPESARTMAAATLDAFGRIDVLVNNAGLFANLAMKPFDQIDAAEWDRVMAVNVRGSFECAKAVAPQMRAQGYGKIVNIGSGTVFKGAPMLLHYVASKGAVTAMTRALARELGDAGIRVNTLSPGLTASENTLANPAWQGAVSANNIASRAIKREVTPEDLCGTLVYLASAESDFVTGQVIVVDGGSVMH</sequence>
<gene>
    <name evidence="3" type="ORF">MW290_03335</name>
</gene>
<organism evidence="3 4">
    <name type="scientific">Aquincola tertiaricarbonis</name>
    <dbReference type="NCBI Taxonomy" id="391953"/>
    <lineage>
        <taxon>Bacteria</taxon>
        <taxon>Pseudomonadati</taxon>
        <taxon>Pseudomonadota</taxon>
        <taxon>Betaproteobacteria</taxon>
        <taxon>Burkholderiales</taxon>
        <taxon>Sphaerotilaceae</taxon>
        <taxon>Aquincola</taxon>
    </lineage>
</organism>
<evidence type="ECO:0000313" key="4">
    <source>
        <dbReference type="Proteomes" id="UP001056201"/>
    </source>
</evidence>
<dbReference type="CDD" id="cd05233">
    <property type="entry name" value="SDR_c"/>
    <property type="match status" value="1"/>
</dbReference>
<accession>A0ABY4S608</accession>
<dbReference type="Gene3D" id="3.40.50.720">
    <property type="entry name" value="NAD(P)-binding Rossmann-like Domain"/>
    <property type="match status" value="1"/>
</dbReference>
<name>A0ABY4S608_AQUTE</name>
<dbReference type="PROSITE" id="PS00061">
    <property type="entry name" value="ADH_SHORT"/>
    <property type="match status" value="1"/>
</dbReference>
<comment type="similarity">
    <text evidence="1">Belongs to the short-chain dehydrogenases/reductases (SDR) family.</text>
</comment>
<dbReference type="Proteomes" id="UP001056201">
    <property type="component" value="Chromosome 1"/>
</dbReference>
<evidence type="ECO:0000313" key="3">
    <source>
        <dbReference type="EMBL" id="URI07665.1"/>
    </source>
</evidence>
<dbReference type="Pfam" id="PF13561">
    <property type="entry name" value="adh_short_C2"/>
    <property type="match status" value="1"/>
</dbReference>
<reference evidence="3" key="1">
    <citation type="submission" date="2022-05" db="EMBL/GenBank/DDBJ databases">
        <title>An RpoN-dependent PEP-CTERM gene is involved in floc formation of an Aquincola tertiaricarbonis strain.</title>
        <authorList>
            <person name="Qiu D."/>
            <person name="Xia M."/>
        </authorList>
    </citation>
    <scope>NUCLEOTIDE SEQUENCE</scope>
    <source>
        <strain evidence="3">RN12</strain>
    </source>
</reference>
<keyword evidence="2" id="KW-0560">Oxidoreductase</keyword>
<dbReference type="InterPro" id="IPR036291">
    <property type="entry name" value="NAD(P)-bd_dom_sf"/>
</dbReference>
<dbReference type="InterPro" id="IPR002347">
    <property type="entry name" value="SDR_fam"/>
</dbReference>
<dbReference type="PRINTS" id="PR00080">
    <property type="entry name" value="SDRFAMILY"/>
</dbReference>
<proteinExistence type="inferred from homology"/>
<dbReference type="PANTHER" id="PTHR42760">
    <property type="entry name" value="SHORT-CHAIN DEHYDROGENASES/REDUCTASES FAMILY MEMBER"/>
    <property type="match status" value="1"/>
</dbReference>
<keyword evidence="4" id="KW-1185">Reference proteome</keyword>
<dbReference type="EMBL" id="CP097635">
    <property type="protein sequence ID" value="URI07665.1"/>
    <property type="molecule type" value="Genomic_DNA"/>
</dbReference>